<gene>
    <name evidence="4" type="ORF">HDA37_002203</name>
</gene>
<name>A0A852VYC7_PSEA5</name>
<proteinExistence type="predicted"/>
<protein>
    <submittedName>
        <fullName evidence="4">GNAT superfamily N-acetyltransferase</fullName>
    </submittedName>
</protein>
<evidence type="ECO:0000256" key="2">
    <source>
        <dbReference type="ARBA" id="ARBA00023315"/>
    </source>
</evidence>
<comment type="caution">
    <text evidence="4">The sequence shown here is derived from an EMBL/GenBank/DDBJ whole genome shotgun (WGS) entry which is preliminary data.</text>
</comment>
<dbReference type="RefSeq" id="WP_179761016.1">
    <property type="nucleotide sequence ID" value="NZ_BAAAJZ010000001.1"/>
</dbReference>
<dbReference type="InterPro" id="IPR016181">
    <property type="entry name" value="Acyl_CoA_acyltransferase"/>
</dbReference>
<reference evidence="4 5" key="1">
    <citation type="submission" date="2020-07" db="EMBL/GenBank/DDBJ databases">
        <title>Sequencing the genomes of 1000 actinobacteria strains.</title>
        <authorList>
            <person name="Klenk H.-P."/>
        </authorList>
    </citation>
    <scope>NUCLEOTIDE SEQUENCE [LARGE SCALE GENOMIC DNA]</scope>
    <source>
        <strain evidence="4 5">DSM 44749</strain>
    </source>
</reference>
<feature type="domain" description="N-acetyltransferase" evidence="3">
    <location>
        <begin position="2"/>
        <end position="157"/>
    </location>
</feature>
<dbReference type="Proteomes" id="UP000549695">
    <property type="component" value="Unassembled WGS sequence"/>
</dbReference>
<dbReference type="Pfam" id="PF00583">
    <property type="entry name" value="Acetyltransf_1"/>
    <property type="match status" value="1"/>
</dbReference>
<dbReference type="Gene3D" id="3.40.630.30">
    <property type="match status" value="1"/>
</dbReference>
<dbReference type="CDD" id="cd04301">
    <property type="entry name" value="NAT_SF"/>
    <property type="match status" value="1"/>
</dbReference>
<dbReference type="PANTHER" id="PTHR43877:SF2">
    <property type="entry name" value="AMINOALKYLPHOSPHONATE N-ACETYLTRANSFERASE-RELATED"/>
    <property type="match status" value="1"/>
</dbReference>
<sequence length="163" mass="17654">MITVRELGPDDWETWRDMRLAALAEAPDAFHSRLTDWLGAGEREWRDRLAAPGRYLVVEVGGRPAGQVVAVPPDGDGVADLIALWVAPHARGDGAATALVDAVLDRAAGWGARTLALHVVIGNDRAAAFYRRLGFVDRGVVERPDGISETRMDRPVGRPAPRC</sequence>
<dbReference type="InterPro" id="IPR000182">
    <property type="entry name" value="GNAT_dom"/>
</dbReference>
<accession>A0A852VYC7</accession>
<dbReference type="GeneID" id="98051976"/>
<dbReference type="PROSITE" id="PS51186">
    <property type="entry name" value="GNAT"/>
    <property type="match status" value="1"/>
</dbReference>
<dbReference type="AlphaFoldDB" id="A0A852VYC7"/>
<dbReference type="EMBL" id="JACCCZ010000001">
    <property type="protein sequence ID" value="NYG01918.1"/>
    <property type="molecule type" value="Genomic_DNA"/>
</dbReference>
<organism evidence="4 5">
    <name type="scientific">Pseudonocardia alni</name>
    <name type="common">Amycolata alni</name>
    <dbReference type="NCBI Taxonomy" id="33907"/>
    <lineage>
        <taxon>Bacteria</taxon>
        <taxon>Bacillati</taxon>
        <taxon>Actinomycetota</taxon>
        <taxon>Actinomycetes</taxon>
        <taxon>Pseudonocardiales</taxon>
        <taxon>Pseudonocardiaceae</taxon>
        <taxon>Pseudonocardia</taxon>
    </lineage>
</organism>
<keyword evidence="1" id="KW-0808">Transferase</keyword>
<dbReference type="SUPFAM" id="SSF55729">
    <property type="entry name" value="Acyl-CoA N-acyltransferases (Nat)"/>
    <property type="match status" value="1"/>
</dbReference>
<evidence type="ECO:0000313" key="5">
    <source>
        <dbReference type="Proteomes" id="UP000549695"/>
    </source>
</evidence>
<keyword evidence="5" id="KW-1185">Reference proteome</keyword>
<dbReference type="InterPro" id="IPR050832">
    <property type="entry name" value="Bact_Acetyltransf"/>
</dbReference>
<keyword evidence="2" id="KW-0012">Acyltransferase</keyword>
<evidence type="ECO:0000256" key="1">
    <source>
        <dbReference type="ARBA" id="ARBA00022679"/>
    </source>
</evidence>
<evidence type="ECO:0000313" key="4">
    <source>
        <dbReference type="EMBL" id="NYG01918.1"/>
    </source>
</evidence>
<evidence type="ECO:0000259" key="3">
    <source>
        <dbReference type="PROSITE" id="PS51186"/>
    </source>
</evidence>
<dbReference type="PANTHER" id="PTHR43877">
    <property type="entry name" value="AMINOALKYLPHOSPHONATE N-ACETYLTRANSFERASE-RELATED-RELATED"/>
    <property type="match status" value="1"/>
</dbReference>
<dbReference type="GO" id="GO:0016747">
    <property type="term" value="F:acyltransferase activity, transferring groups other than amino-acyl groups"/>
    <property type="evidence" value="ECO:0007669"/>
    <property type="project" value="InterPro"/>
</dbReference>